<gene>
    <name evidence="5" type="ORF">H8R94_10160</name>
</gene>
<keyword evidence="3" id="KW-0804">Transcription</keyword>
<dbReference type="InterPro" id="IPR018060">
    <property type="entry name" value="HTH_AraC"/>
</dbReference>
<sequence length="410" mass="47304">MDIYALFSVIPQLHLITFDADRRMIRSNDNIGRIFSAFLSTEEYMEMIFSHGKNHDTPFVLAAYIGFVWEAVYEKREGNLVRVHVLGPIFYSPYSNEAMERCLRQYESLGMSFSDKHKLIAQMQELPVMKYSQFAHYGMMLHYLVNGQRISMNDFDHMQDTSFLATASFPVASDVSEDRDVVYENIYHFENLLLNEVAQGQSSLYAAELNDMVQKGRLATVPTEYANVAEPSRSRKDSLLILNALECHKAIEAGVLISTAYRAQESFIEEIENTHSPLGMNQLHQDIHQTYCALVQEAMDEKKQYSPVIRKCMTYLKNNITSGVTTAQLADQTGYEPYYLNRLFKTEVGISPKQYYRDLKMHYAARMLLESEISIADAAEYLHYSSYTHFCSDFKAVMNCTPTDYRRSHR</sequence>
<keyword evidence="2" id="KW-0238">DNA-binding</keyword>
<accession>A0ABR7GI47</accession>
<evidence type="ECO:0000256" key="1">
    <source>
        <dbReference type="ARBA" id="ARBA00023015"/>
    </source>
</evidence>
<proteinExistence type="predicted"/>
<dbReference type="PROSITE" id="PS01124">
    <property type="entry name" value="HTH_ARAC_FAMILY_2"/>
    <property type="match status" value="1"/>
</dbReference>
<dbReference type="SMART" id="SM00342">
    <property type="entry name" value="HTH_ARAC"/>
    <property type="match status" value="1"/>
</dbReference>
<dbReference type="RefSeq" id="WP_186854587.1">
    <property type="nucleotide sequence ID" value="NZ_JACOPG010000004.1"/>
</dbReference>
<dbReference type="InterPro" id="IPR009057">
    <property type="entry name" value="Homeodomain-like_sf"/>
</dbReference>
<keyword evidence="6" id="KW-1185">Reference proteome</keyword>
<dbReference type="EMBL" id="JACOPG010000004">
    <property type="protein sequence ID" value="MBC5686963.1"/>
    <property type="molecule type" value="Genomic_DNA"/>
</dbReference>
<dbReference type="Proteomes" id="UP000643810">
    <property type="component" value="Unassembled WGS sequence"/>
</dbReference>
<keyword evidence="1" id="KW-0805">Transcription regulation</keyword>
<evidence type="ECO:0000259" key="4">
    <source>
        <dbReference type="PROSITE" id="PS01124"/>
    </source>
</evidence>
<dbReference type="Gene3D" id="1.10.10.60">
    <property type="entry name" value="Homeodomain-like"/>
    <property type="match status" value="1"/>
</dbReference>
<comment type="caution">
    <text evidence="5">The sequence shown here is derived from an EMBL/GenBank/DDBJ whole genome shotgun (WGS) entry which is preliminary data.</text>
</comment>
<name>A0ABR7GI47_9FIRM</name>
<dbReference type="PANTHER" id="PTHR43280:SF2">
    <property type="entry name" value="HTH-TYPE TRANSCRIPTIONAL REGULATOR EXSA"/>
    <property type="match status" value="1"/>
</dbReference>
<evidence type="ECO:0000256" key="3">
    <source>
        <dbReference type="ARBA" id="ARBA00023163"/>
    </source>
</evidence>
<evidence type="ECO:0000313" key="6">
    <source>
        <dbReference type="Proteomes" id="UP000643810"/>
    </source>
</evidence>
<dbReference type="PANTHER" id="PTHR43280">
    <property type="entry name" value="ARAC-FAMILY TRANSCRIPTIONAL REGULATOR"/>
    <property type="match status" value="1"/>
</dbReference>
<evidence type="ECO:0000256" key="2">
    <source>
        <dbReference type="ARBA" id="ARBA00023125"/>
    </source>
</evidence>
<feature type="domain" description="HTH araC/xylS-type" evidence="4">
    <location>
        <begin position="310"/>
        <end position="408"/>
    </location>
</feature>
<dbReference type="Pfam" id="PF12833">
    <property type="entry name" value="HTH_18"/>
    <property type="match status" value="1"/>
</dbReference>
<organism evidence="5 6">
    <name type="scientific">Roseburia lenta</name>
    <dbReference type="NCBI Taxonomy" id="2763061"/>
    <lineage>
        <taxon>Bacteria</taxon>
        <taxon>Bacillati</taxon>
        <taxon>Bacillota</taxon>
        <taxon>Clostridia</taxon>
        <taxon>Lachnospirales</taxon>
        <taxon>Lachnospiraceae</taxon>
        <taxon>Roseburia</taxon>
    </lineage>
</organism>
<evidence type="ECO:0000313" key="5">
    <source>
        <dbReference type="EMBL" id="MBC5686963.1"/>
    </source>
</evidence>
<reference evidence="5 6" key="1">
    <citation type="submission" date="2020-08" db="EMBL/GenBank/DDBJ databases">
        <title>Genome public.</title>
        <authorList>
            <person name="Liu C."/>
            <person name="Sun Q."/>
        </authorList>
    </citation>
    <scope>NUCLEOTIDE SEQUENCE [LARGE SCALE GENOMIC DNA]</scope>
    <source>
        <strain evidence="5 6">NSJ-9</strain>
    </source>
</reference>
<dbReference type="SUPFAM" id="SSF46689">
    <property type="entry name" value="Homeodomain-like"/>
    <property type="match status" value="2"/>
</dbReference>
<protein>
    <submittedName>
        <fullName evidence="5">Helix-turn-helix transcriptional regulator</fullName>
    </submittedName>
</protein>